<dbReference type="EMBL" id="QOIM01000037">
    <property type="protein sequence ID" value="RCG17196.1"/>
    <property type="molecule type" value="Genomic_DNA"/>
</dbReference>
<keyword evidence="1" id="KW-1133">Transmembrane helix</keyword>
<dbReference type="OrthoDB" id="9980149at2"/>
<dbReference type="Proteomes" id="UP000253507">
    <property type="component" value="Unassembled WGS sequence"/>
</dbReference>
<gene>
    <name evidence="2" type="ORF">DQ392_19405</name>
</gene>
<dbReference type="AlphaFoldDB" id="A0A367EGG2"/>
<accession>A0A367EGG2</accession>
<keyword evidence="1" id="KW-0812">Transmembrane</keyword>
<proteinExistence type="predicted"/>
<keyword evidence="1" id="KW-0472">Membrane</keyword>
<feature type="transmembrane region" description="Helical" evidence="1">
    <location>
        <begin position="36"/>
        <end position="53"/>
    </location>
</feature>
<evidence type="ECO:0000256" key="1">
    <source>
        <dbReference type="SAM" id="Phobius"/>
    </source>
</evidence>
<reference evidence="2 3" key="1">
    <citation type="submission" date="2018-06" db="EMBL/GenBank/DDBJ databases">
        <title>Streptomyces reniochalinae sp. nov. and Streptomyces diacarnus sp. nov. from marine sponges.</title>
        <authorList>
            <person name="Li L."/>
        </authorList>
    </citation>
    <scope>NUCLEOTIDE SEQUENCE [LARGE SCALE GENOMIC DNA]</scope>
    <source>
        <strain evidence="2 3">LHW50302</strain>
    </source>
</reference>
<sequence>MDGERDPHERLRLGLCFGGATTAFTVIGALLSLLGAPAVVVWPLASGAGVWGYRSGGELMRRFDGRCR</sequence>
<organism evidence="2 3">
    <name type="scientific">Streptomyces reniochalinae</name>
    <dbReference type="NCBI Taxonomy" id="2250578"/>
    <lineage>
        <taxon>Bacteria</taxon>
        <taxon>Bacillati</taxon>
        <taxon>Actinomycetota</taxon>
        <taxon>Actinomycetes</taxon>
        <taxon>Kitasatosporales</taxon>
        <taxon>Streptomycetaceae</taxon>
        <taxon>Streptomyces</taxon>
    </lineage>
</organism>
<protein>
    <submittedName>
        <fullName evidence="2">Uncharacterized protein</fullName>
    </submittedName>
</protein>
<evidence type="ECO:0000313" key="3">
    <source>
        <dbReference type="Proteomes" id="UP000253507"/>
    </source>
</evidence>
<name>A0A367EGG2_9ACTN</name>
<feature type="transmembrane region" description="Helical" evidence="1">
    <location>
        <begin position="12"/>
        <end position="30"/>
    </location>
</feature>
<comment type="caution">
    <text evidence="2">The sequence shown here is derived from an EMBL/GenBank/DDBJ whole genome shotgun (WGS) entry which is preliminary data.</text>
</comment>
<evidence type="ECO:0000313" key="2">
    <source>
        <dbReference type="EMBL" id="RCG17196.1"/>
    </source>
</evidence>
<keyword evidence="3" id="KW-1185">Reference proteome</keyword>
<dbReference type="RefSeq" id="WP_114016887.1">
    <property type="nucleotide sequence ID" value="NZ_QOIM01000037.1"/>
</dbReference>